<dbReference type="EMBL" id="JADCNN020000011">
    <property type="protein sequence ID" value="MBM6996666.1"/>
    <property type="molecule type" value="Genomic_DNA"/>
</dbReference>
<sequence>MTRNDIEVGLPQTIRDFFRASDKHQTEDLLACFGDNALVLDDGGRYEGLSSIRSWSDQNYIGARVHADLIAVEPRDKEWAVLAEITGDYPGGPYRFWFGFTLDQGQISKLEITEG</sequence>
<dbReference type="InterPro" id="IPR032710">
    <property type="entry name" value="NTF2-like_dom_sf"/>
</dbReference>
<gene>
    <name evidence="1" type="ORF">IM700_013510</name>
</gene>
<dbReference type="Gene3D" id="3.10.450.50">
    <property type="match status" value="1"/>
</dbReference>
<evidence type="ECO:0000313" key="2">
    <source>
        <dbReference type="Proteomes" id="UP001516620"/>
    </source>
</evidence>
<accession>A0ABS2HA21</accession>
<name>A0ABS2HA21_9BACL</name>
<keyword evidence="2" id="KW-1185">Reference proteome</keyword>
<comment type="caution">
    <text evidence="1">The sequence shown here is derived from an EMBL/GenBank/DDBJ whole genome shotgun (WGS) entry which is preliminary data.</text>
</comment>
<evidence type="ECO:0000313" key="1">
    <source>
        <dbReference type="EMBL" id="MBM6996666.1"/>
    </source>
</evidence>
<proteinExistence type="predicted"/>
<dbReference type="SUPFAM" id="SSF54427">
    <property type="entry name" value="NTF2-like"/>
    <property type="match status" value="1"/>
</dbReference>
<reference evidence="1 2" key="1">
    <citation type="submission" date="2021-01" db="EMBL/GenBank/DDBJ databases">
        <title>Paenibacillus sp.nov. isolated from the rhizosphere soil of tomato plant.</title>
        <authorList>
            <person name="Thin K.K."/>
            <person name="Zhang X."/>
            <person name="He S."/>
        </authorList>
    </citation>
    <scope>NUCLEOTIDE SEQUENCE [LARGE SCALE GENOMIC DNA]</scope>
    <source>
        <strain evidence="1 2">DXFW5</strain>
    </source>
</reference>
<dbReference type="RefSeq" id="WP_193416097.1">
    <property type="nucleotide sequence ID" value="NZ_JADCNN020000011.1"/>
</dbReference>
<organism evidence="1 2">
    <name type="scientific">Paenibacillus rhizolycopersici</name>
    <dbReference type="NCBI Taxonomy" id="2780073"/>
    <lineage>
        <taxon>Bacteria</taxon>
        <taxon>Bacillati</taxon>
        <taxon>Bacillota</taxon>
        <taxon>Bacilli</taxon>
        <taxon>Bacillales</taxon>
        <taxon>Paenibacillaceae</taxon>
        <taxon>Paenibacillus</taxon>
    </lineage>
</organism>
<protein>
    <submittedName>
        <fullName evidence="1">Nuclear transport factor 2 family protein</fullName>
    </submittedName>
</protein>
<dbReference type="Proteomes" id="UP001516620">
    <property type="component" value="Unassembled WGS sequence"/>
</dbReference>